<reference evidence="2" key="1">
    <citation type="submission" date="2017-01" db="EMBL/GenBank/DDBJ databases">
        <authorList>
            <person name="Varghese N."/>
            <person name="Submissions S."/>
        </authorList>
    </citation>
    <scope>NUCLEOTIDE SEQUENCE [LARGE SCALE GENOMIC DNA]</scope>
    <source>
        <strain evidence="2">3bp</strain>
    </source>
</reference>
<keyword evidence="2" id="KW-1185">Reference proteome</keyword>
<dbReference type="RefSeq" id="WP_076405433.1">
    <property type="nucleotide sequence ID" value="NZ_FTMI01000005.1"/>
</dbReference>
<dbReference type="EMBL" id="FTMI01000005">
    <property type="protein sequence ID" value="SIQ52990.1"/>
    <property type="molecule type" value="Genomic_DNA"/>
</dbReference>
<evidence type="ECO:0000313" key="1">
    <source>
        <dbReference type="EMBL" id="SIQ52990.1"/>
    </source>
</evidence>
<name>A0A1N6THW9_9MICO</name>
<dbReference type="Proteomes" id="UP000186235">
    <property type="component" value="Unassembled WGS sequence"/>
</dbReference>
<proteinExistence type="predicted"/>
<evidence type="ECO:0000313" key="2">
    <source>
        <dbReference type="Proteomes" id="UP000186235"/>
    </source>
</evidence>
<gene>
    <name evidence="1" type="ORF">SAMN05518682_2751</name>
</gene>
<dbReference type="AlphaFoldDB" id="A0A1N6THW9"/>
<protein>
    <submittedName>
        <fullName evidence="1">Uncharacterized protein</fullName>
    </submittedName>
</protein>
<organism evidence="1 2">
    <name type="scientific">Cellulosimicrobium aquatile</name>
    <dbReference type="NCBI Taxonomy" id="1612203"/>
    <lineage>
        <taxon>Bacteria</taxon>
        <taxon>Bacillati</taxon>
        <taxon>Actinomycetota</taxon>
        <taxon>Actinomycetes</taxon>
        <taxon>Micrococcales</taxon>
        <taxon>Promicromonosporaceae</taxon>
        <taxon>Cellulosimicrobium</taxon>
    </lineage>
</organism>
<sequence>MIRPQWVWELDDAEGRALASPVSPVFTTQYDAEQWLGETWRSLAAEGAAAARLLHDGSQATATVELRVP</sequence>
<accession>A0A1N6THW9</accession>